<dbReference type="InterPro" id="IPR023198">
    <property type="entry name" value="PGP-like_dom2"/>
</dbReference>
<dbReference type="GO" id="GO:0005829">
    <property type="term" value="C:cytosol"/>
    <property type="evidence" value="ECO:0007669"/>
    <property type="project" value="TreeGrafter"/>
</dbReference>
<evidence type="ECO:0000313" key="2">
    <source>
        <dbReference type="Proteomes" id="UP000256845"/>
    </source>
</evidence>
<sequence>MALSTLRFVVFDCDGTLVDSQYGIFAAMAFAFEQAGLPAPARADVTAQVGLPLEEGVANMLPGESADLHRKIGHDFHAAIYEHKLPATRQARLFPHCRKILHTLNDEGYVLGIATGMGRRGLERTLGEQDLEGLFTVTKTADDGPGKPNPAILQDAIAEVGADPKDTVMIGDTVFDIQTAVNARTLAIGVDWGYHGTDALKRAGARMVVSDFREIPDCLEKIWVG</sequence>
<keyword evidence="2" id="KW-1185">Reference proteome</keyword>
<name>A0A3D9HSN0_9PROT</name>
<dbReference type="GO" id="GO:0006281">
    <property type="term" value="P:DNA repair"/>
    <property type="evidence" value="ECO:0007669"/>
    <property type="project" value="TreeGrafter"/>
</dbReference>
<reference evidence="1 2" key="1">
    <citation type="submission" date="2018-07" db="EMBL/GenBank/DDBJ databases">
        <title>Genomic Encyclopedia of Type Strains, Phase III (KMG-III): the genomes of soil and plant-associated and newly described type strains.</title>
        <authorList>
            <person name="Whitman W."/>
        </authorList>
    </citation>
    <scope>NUCLEOTIDE SEQUENCE [LARGE SCALE GENOMIC DNA]</scope>
    <source>
        <strain evidence="1 2">CECT 8488</strain>
    </source>
</reference>
<dbReference type="Gene3D" id="1.10.150.240">
    <property type="entry name" value="Putative phosphatase, domain 2"/>
    <property type="match status" value="1"/>
</dbReference>
<gene>
    <name evidence="1" type="ORF">DFP90_102533</name>
</gene>
<dbReference type="Proteomes" id="UP000256845">
    <property type="component" value="Unassembled WGS sequence"/>
</dbReference>
<organism evidence="1 2">
    <name type="scientific">Aestuariispira insulae</name>
    <dbReference type="NCBI Taxonomy" id="1461337"/>
    <lineage>
        <taxon>Bacteria</taxon>
        <taxon>Pseudomonadati</taxon>
        <taxon>Pseudomonadota</taxon>
        <taxon>Alphaproteobacteria</taxon>
        <taxon>Rhodospirillales</taxon>
        <taxon>Kiloniellaceae</taxon>
        <taxon>Aestuariispira</taxon>
    </lineage>
</organism>
<comment type="caution">
    <text evidence="1">The sequence shown here is derived from an EMBL/GenBank/DDBJ whole genome shotgun (WGS) entry which is preliminary data.</text>
</comment>
<dbReference type="NCBIfam" id="TIGR01549">
    <property type="entry name" value="HAD-SF-IA-v1"/>
    <property type="match status" value="1"/>
</dbReference>
<protein>
    <submittedName>
        <fullName evidence="1">Phosphoglycolate phosphatase</fullName>
    </submittedName>
</protein>
<dbReference type="InterPro" id="IPR041492">
    <property type="entry name" value="HAD_2"/>
</dbReference>
<dbReference type="OrthoDB" id="9793014at2"/>
<dbReference type="EMBL" id="QRDW01000002">
    <property type="protein sequence ID" value="RED52512.1"/>
    <property type="molecule type" value="Genomic_DNA"/>
</dbReference>
<dbReference type="PANTHER" id="PTHR43434">
    <property type="entry name" value="PHOSPHOGLYCOLATE PHOSPHATASE"/>
    <property type="match status" value="1"/>
</dbReference>
<dbReference type="InterPro" id="IPR006439">
    <property type="entry name" value="HAD-SF_hydro_IA"/>
</dbReference>
<dbReference type="PANTHER" id="PTHR43434:SF24">
    <property type="entry name" value="HYDROLASE-RELATED"/>
    <property type="match status" value="1"/>
</dbReference>
<dbReference type="InterPro" id="IPR023214">
    <property type="entry name" value="HAD_sf"/>
</dbReference>
<proteinExistence type="predicted"/>
<dbReference type="InterPro" id="IPR036412">
    <property type="entry name" value="HAD-like_sf"/>
</dbReference>
<dbReference type="AlphaFoldDB" id="A0A3D9HSN0"/>
<dbReference type="SUPFAM" id="SSF56784">
    <property type="entry name" value="HAD-like"/>
    <property type="match status" value="1"/>
</dbReference>
<accession>A0A3D9HSN0</accession>
<dbReference type="Gene3D" id="3.40.50.1000">
    <property type="entry name" value="HAD superfamily/HAD-like"/>
    <property type="match status" value="1"/>
</dbReference>
<dbReference type="GO" id="GO:0008967">
    <property type="term" value="F:phosphoglycolate phosphatase activity"/>
    <property type="evidence" value="ECO:0007669"/>
    <property type="project" value="TreeGrafter"/>
</dbReference>
<dbReference type="InterPro" id="IPR050155">
    <property type="entry name" value="HAD-like_hydrolase_sf"/>
</dbReference>
<evidence type="ECO:0000313" key="1">
    <source>
        <dbReference type="EMBL" id="RED52512.1"/>
    </source>
</evidence>
<dbReference type="SFLD" id="SFLDG01129">
    <property type="entry name" value="C1.5:_HAD__Beta-PGM__Phosphata"/>
    <property type="match status" value="1"/>
</dbReference>
<dbReference type="Pfam" id="PF13419">
    <property type="entry name" value="HAD_2"/>
    <property type="match status" value="1"/>
</dbReference>
<dbReference type="SFLD" id="SFLDG01135">
    <property type="entry name" value="C1.5.6:_HAD__Beta-PGM__Phospha"/>
    <property type="match status" value="1"/>
</dbReference>
<dbReference type="SFLD" id="SFLDS00003">
    <property type="entry name" value="Haloacid_Dehalogenase"/>
    <property type="match status" value="1"/>
</dbReference>
<dbReference type="RefSeq" id="WP_115936041.1">
    <property type="nucleotide sequence ID" value="NZ_QRDW01000002.1"/>
</dbReference>